<accession>A0A9X0BP77</accession>
<name>A0A9X0BP77_9EURO</name>
<reference evidence="2" key="2">
    <citation type="journal article" date="2023" name="IMA Fungus">
        <title>Comparative genomic study of the Penicillium genus elucidates a diverse pangenome and 15 lateral gene transfer events.</title>
        <authorList>
            <person name="Petersen C."/>
            <person name="Sorensen T."/>
            <person name="Nielsen M.R."/>
            <person name="Sondergaard T.E."/>
            <person name="Sorensen J.L."/>
            <person name="Fitzpatrick D.A."/>
            <person name="Frisvad J.C."/>
            <person name="Nielsen K.L."/>
        </authorList>
    </citation>
    <scope>NUCLEOTIDE SEQUENCE</scope>
    <source>
        <strain evidence="2">IBT 30728</strain>
    </source>
</reference>
<feature type="region of interest" description="Disordered" evidence="1">
    <location>
        <begin position="43"/>
        <end position="81"/>
    </location>
</feature>
<comment type="caution">
    <text evidence="2">The sequence shown here is derived from an EMBL/GenBank/DDBJ whole genome shotgun (WGS) entry which is preliminary data.</text>
</comment>
<dbReference type="AlphaFoldDB" id="A0A9X0BP77"/>
<dbReference type="EMBL" id="JAPWDQ010000010">
    <property type="protein sequence ID" value="KAJ5477352.1"/>
    <property type="molecule type" value="Genomic_DNA"/>
</dbReference>
<dbReference type="Proteomes" id="UP001148312">
    <property type="component" value="Unassembled WGS sequence"/>
</dbReference>
<sequence>MQTQRSAPTFDRRLNRGTPPHTSIFRSMEPSWVIDEAAWTGLAGSQHRTDQAAIPGEEWPSEPFKDRATRAQYSTDGRPQH</sequence>
<feature type="compositionally biased region" description="Polar residues" evidence="1">
    <location>
        <begin position="71"/>
        <end position="81"/>
    </location>
</feature>
<evidence type="ECO:0000313" key="3">
    <source>
        <dbReference type="Proteomes" id="UP001148312"/>
    </source>
</evidence>
<keyword evidence="3" id="KW-1185">Reference proteome</keyword>
<organism evidence="2 3">
    <name type="scientific">Penicillium diatomitis</name>
    <dbReference type="NCBI Taxonomy" id="2819901"/>
    <lineage>
        <taxon>Eukaryota</taxon>
        <taxon>Fungi</taxon>
        <taxon>Dikarya</taxon>
        <taxon>Ascomycota</taxon>
        <taxon>Pezizomycotina</taxon>
        <taxon>Eurotiomycetes</taxon>
        <taxon>Eurotiomycetidae</taxon>
        <taxon>Eurotiales</taxon>
        <taxon>Aspergillaceae</taxon>
        <taxon>Penicillium</taxon>
    </lineage>
</organism>
<reference evidence="2" key="1">
    <citation type="submission" date="2022-12" db="EMBL/GenBank/DDBJ databases">
        <authorList>
            <person name="Petersen C."/>
        </authorList>
    </citation>
    <scope>NUCLEOTIDE SEQUENCE</scope>
    <source>
        <strain evidence="2">IBT 30728</strain>
    </source>
</reference>
<proteinExistence type="predicted"/>
<gene>
    <name evidence="2" type="ORF">N7539_007496</name>
</gene>
<feature type="region of interest" description="Disordered" evidence="1">
    <location>
        <begin position="1"/>
        <end position="25"/>
    </location>
</feature>
<dbReference type="RefSeq" id="XP_056787896.1">
    <property type="nucleotide sequence ID" value="XM_056937097.1"/>
</dbReference>
<protein>
    <submittedName>
        <fullName evidence="2">Uncharacterized protein</fullName>
    </submittedName>
</protein>
<dbReference type="GeneID" id="81627346"/>
<evidence type="ECO:0000313" key="2">
    <source>
        <dbReference type="EMBL" id="KAJ5477352.1"/>
    </source>
</evidence>
<evidence type="ECO:0000256" key="1">
    <source>
        <dbReference type="SAM" id="MobiDB-lite"/>
    </source>
</evidence>